<proteinExistence type="predicted"/>
<dbReference type="EMBL" id="JAIMJA010000002">
    <property type="protein sequence ID" value="MCE2593545.1"/>
    <property type="molecule type" value="Genomic_DNA"/>
</dbReference>
<comment type="caution">
    <text evidence="1">The sequence shown here is derived from an EMBL/GenBank/DDBJ whole genome shotgun (WGS) entry which is preliminary data.</text>
</comment>
<dbReference type="InterPro" id="IPR021732">
    <property type="entry name" value="DUF3301"/>
</dbReference>
<protein>
    <submittedName>
        <fullName evidence="1">DUF3301 domain-containing protein</fullName>
    </submittedName>
</protein>
<evidence type="ECO:0000313" key="1">
    <source>
        <dbReference type="EMBL" id="MCE2593545.1"/>
    </source>
</evidence>
<evidence type="ECO:0000313" key="2">
    <source>
        <dbReference type="Proteomes" id="UP001201273"/>
    </source>
</evidence>
<organism evidence="1 2">
    <name type="scientific">Motilimonas cestriensis</name>
    <dbReference type="NCBI Taxonomy" id="2742685"/>
    <lineage>
        <taxon>Bacteria</taxon>
        <taxon>Pseudomonadati</taxon>
        <taxon>Pseudomonadota</taxon>
        <taxon>Gammaproteobacteria</taxon>
        <taxon>Alteromonadales</taxon>
        <taxon>Alteromonadales genera incertae sedis</taxon>
        <taxon>Motilimonas</taxon>
    </lineage>
</organism>
<dbReference type="Proteomes" id="UP001201273">
    <property type="component" value="Unassembled WGS sequence"/>
</dbReference>
<dbReference type="Pfam" id="PF11743">
    <property type="entry name" value="DUF3301"/>
    <property type="match status" value="1"/>
</dbReference>
<accession>A0ABS8W4X2</accession>
<reference evidence="1 2" key="1">
    <citation type="journal article" date="2022" name="Environ. Microbiol. Rep.">
        <title>Eco-phylogenetic analyses reveal divergent evolution of vitamin B12 metabolism in the marine bacterial family 'Psychromonadaceae'.</title>
        <authorList>
            <person name="Jin X."/>
            <person name="Yang Y."/>
            <person name="Cao H."/>
            <person name="Gao B."/>
            <person name="Zhao Z."/>
        </authorList>
    </citation>
    <scope>NUCLEOTIDE SEQUENCE [LARGE SCALE GENOMIC DNA]</scope>
    <source>
        <strain evidence="1 2">MKS20</strain>
    </source>
</reference>
<name>A0ABS8W4X2_9GAMM</name>
<sequence>MSDLFWLFTIFAICIWFWQQRKQNERAQELIEQRCQQLDLQLVSVARDNICFKLGEHFLEQTFVFEFSSDSENCYQGYLRLTGQHKYHFDIPPYRMI</sequence>
<gene>
    <name evidence="1" type="ORF">K6Y31_01780</name>
</gene>
<dbReference type="RefSeq" id="WP_233051151.1">
    <property type="nucleotide sequence ID" value="NZ_JAIMJA010000002.1"/>
</dbReference>
<keyword evidence="2" id="KW-1185">Reference proteome</keyword>